<dbReference type="InterPro" id="IPR017946">
    <property type="entry name" value="PLC-like_Pdiesterase_TIM-brl"/>
</dbReference>
<dbReference type="Pfam" id="PF03009">
    <property type="entry name" value="GDPD"/>
    <property type="match status" value="1"/>
</dbReference>
<gene>
    <name evidence="3" type="ORF">DSY93_08355</name>
</gene>
<sequence length="84" mass="9442">MENIKTLEQLERPWVVAHRGYRALYPENTLVAFEAAIGVNADMIELDVSLTRDRIPVVIHDNTLDRTTNGSGPVSEHTLAELKE</sequence>
<dbReference type="SUPFAM" id="SSF51695">
    <property type="entry name" value="PLC-like phosphodiesterases"/>
    <property type="match status" value="1"/>
</dbReference>
<evidence type="ECO:0000256" key="1">
    <source>
        <dbReference type="SAM" id="MobiDB-lite"/>
    </source>
</evidence>
<feature type="domain" description="GP-PDE" evidence="2">
    <location>
        <begin position="13"/>
        <end position="84"/>
    </location>
</feature>
<dbReference type="GO" id="GO:0008081">
    <property type="term" value="F:phosphoric diester hydrolase activity"/>
    <property type="evidence" value="ECO:0007669"/>
    <property type="project" value="InterPro"/>
</dbReference>
<reference evidence="3 4" key="1">
    <citation type="submission" date="2018-06" db="EMBL/GenBank/DDBJ databases">
        <title>Combined omics and stable isotope probing to characterize newly discovered Mariana Back-Arc vent microbial communities.</title>
        <authorList>
            <person name="Trembath-Reichert E."/>
            <person name="Huber J.A."/>
        </authorList>
    </citation>
    <scope>NUCLEOTIDE SEQUENCE [LARGE SCALE GENOMIC DNA]</scope>
    <source>
        <strain evidence="3">MAG 151</strain>
    </source>
</reference>
<evidence type="ECO:0000313" key="3">
    <source>
        <dbReference type="EMBL" id="RTZ88435.1"/>
    </source>
</evidence>
<organism evidence="3 4">
    <name type="scientific">SAR324 cluster bacterium</name>
    <dbReference type="NCBI Taxonomy" id="2024889"/>
    <lineage>
        <taxon>Bacteria</taxon>
        <taxon>Deltaproteobacteria</taxon>
        <taxon>SAR324 cluster</taxon>
    </lineage>
</organism>
<feature type="region of interest" description="Disordered" evidence="1">
    <location>
        <begin position="64"/>
        <end position="84"/>
    </location>
</feature>
<dbReference type="EMBL" id="QNZH01000227">
    <property type="protein sequence ID" value="RTZ88435.1"/>
    <property type="molecule type" value="Genomic_DNA"/>
</dbReference>
<feature type="non-terminal residue" evidence="3">
    <location>
        <position position="84"/>
    </location>
</feature>
<dbReference type="InterPro" id="IPR030395">
    <property type="entry name" value="GP_PDE_dom"/>
</dbReference>
<evidence type="ECO:0000259" key="2">
    <source>
        <dbReference type="PROSITE" id="PS51704"/>
    </source>
</evidence>
<protein>
    <submittedName>
        <fullName evidence="3">Glycerophosphodiester phosphodiesterase</fullName>
    </submittedName>
</protein>
<name>A0A432GYA2_9DELT</name>
<proteinExistence type="predicted"/>
<dbReference type="AlphaFoldDB" id="A0A432GYA2"/>
<comment type="caution">
    <text evidence="3">The sequence shown here is derived from an EMBL/GenBank/DDBJ whole genome shotgun (WGS) entry which is preliminary data.</text>
</comment>
<dbReference type="GO" id="GO:0006629">
    <property type="term" value="P:lipid metabolic process"/>
    <property type="evidence" value="ECO:0007669"/>
    <property type="project" value="InterPro"/>
</dbReference>
<dbReference type="Proteomes" id="UP000288322">
    <property type="component" value="Unassembled WGS sequence"/>
</dbReference>
<dbReference type="PROSITE" id="PS51704">
    <property type="entry name" value="GP_PDE"/>
    <property type="match status" value="1"/>
</dbReference>
<dbReference type="PANTHER" id="PTHR46211">
    <property type="entry name" value="GLYCEROPHOSPHORYL DIESTER PHOSPHODIESTERASE"/>
    <property type="match status" value="1"/>
</dbReference>
<dbReference type="PANTHER" id="PTHR46211:SF14">
    <property type="entry name" value="GLYCEROPHOSPHODIESTER PHOSPHODIESTERASE"/>
    <property type="match status" value="1"/>
</dbReference>
<evidence type="ECO:0000313" key="4">
    <source>
        <dbReference type="Proteomes" id="UP000288322"/>
    </source>
</evidence>
<dbReference type="Gene3D" id="3.20.20.190">
    <property type="entry name" value="Phosphatidylinositol (PI) phosphodiesterase"/>
    <property type="match status" value="1"/>
</dbReference>
<accession>A0A432GYA2</accession>